<evidence type="ECO:0000313" key="1">
    <source>
        <dbReference type="EMBL" id="VVV00512.1"/>
    </source>
</evidence>
<sequence>MKKLIATSVETKIWYSIIETLKKDGWEVATEYNQFDKGIDFDLYELAQKGEKILFAWDNWFEGEIKCSEQRMRDLENTFGIKLKFGEPKHLSLNLIDKMKSLLTKK</sequence>
<gene>
    <name evidence="1" type="ORF">FVB9532_01783</name>
</gene>
<organism evidence="1 2">
    <name type="scientific">Mesonia oceanica</name>
    <dbReference type="NCBI Taxonomy" id="2687242"/>
    <lineage>
        <taxon>Bacteria</taxon>
        <taxon>Pseudomonadati</taxon>
        <taxon>Bacteroidota</taxon>
        <taxon>Flavobacteriia</taxon>
        <taxon>Flavobacteriales</taxon>
        <taxon>Flavobacteriaceae</taxon>
        <taxon>Mesonia</taxon>
    </lineage>
</organism>
<dbReference type="Proteomes" id="UP000356253">
    <property type="component" value="Unassembled WGS sequence"/>
</dbReference>
<protein>
    <submittedName>
        <fullName evidence="1">Uncharacterized protein</fullName>
    </submittedName>
</protein>
<dbReference type="EMBL" id="CABVMM010000006">
    <property type="protein sequence ID" value="VVV00512.1"/>
    <property type="molecule type" value="Genomic_DNA"/>
</dbReference>
<accession>A0AC61Y7R2</accession>
<proteinExistence type="predicted"/>
<name>A0AC61Y7R2_9FLAO</name>
<reference evidence="1" key="1">
    <citation type="submission" date="2019-09" db="EMBL/GenBank/DDBJ databases">
        <authorList>
            <person name="Rodrigo-Torres L."/>
            <person name="Arahal R. D."/>
            <person name="Lucena T."/>
        </authorList>
    </citation>
    <scope>NUCLEOTIDE SEQUENCE</scope>
    <source>
        <strain evidence="1">ISS653</strain>
    </source>
</reference>
<keyword evidence="2" id="KW-1185">Reference proteome</keyword>
<comment type="caution">
    <text evidence="1">The sequence shown here is derived from an EMBL/GenBank/DDBJ whole genome shotgun (WGS) entry which is preliminary data.</text>
</comment>
<evidence type="ECO:0000313" key="2">
    <source>
        <dbReference type="Proteomes" id="UP000356253"/>
    </source>
</evidence>